<dbReference type="PROSITE" id="PS51133">
    <property type="entry name" value="ZF_TFIIS_2"/>
    <property type="match status" value="1"/>
</dbReference>
<evidence type="ECO:0000256" key="3">
    <source>
        <dbReference type="ARBA" id="ARBA00022833"/>
    </source>
</evidence>
<dbReference type="Pfam" id="PF01096">
    <property type="entry name" value="Zn_ribbon_TFIIS"/>
    <property type="match status" value="1"/>
</dbReference>
<dbReference type="InterPro" id="IPR001222">
    <property type="entry name" value="Znf_TFIIS"/>
</dbReference>
<dbReference type="PANTHER" id="PTHR11239">
    <property type="entry name" value="DNA-DIRECTED RNA POLYMERASE"/>
    <property type="match status" value="1"/>
</dbReference>
<dbReference type="PANTHER" id="PTHR11239:SF12">
    <property type="entry name" value="DNA-DIRECTED RNA POLYMERASE III SUBUNIT RPC10"/>
    <property type="match status" value="1"/>
</dbReference>
<accession>A0A6C0D0B4</accession>
<evidence type="ECO:0000259" key="4">
    <source>
        <dbReference type="PROSITE" id="PS51133"/>
    </source>
</evidence>
<keyword evidence="3" id="KW-0862">Zinc</keyword>
<evidence type="ECO:0000256" key="1">
    <source>
        <dbReference type="ARBA" id="ARBA00022723"/>
    </source>
</evidence>
<evidence type="ECO:0000256" key="2">
    <source>
        <dbReference type="ARBA" id="ARBA00022771"/>
    </source>
</evidence>
<sequence length="174" mass="20884">MNSNINDKLRNNSVKKFDLFINDLSLSRKFEQSIYNYVIEKAIKHNIIRSWNNDIFRNLYHFKIISFYVNINDKSYVKNNNFINRIKSSEINPSNINNLHLYDINPDNWKELINKKIKSDKIKNELKPKAMTNLYKCSRCKSNECSLYEVQTRSADEPMTQFITCLKCNNRWRQ</sequence>
<dbReference type="Gene3D" id="2.20.25.10">
    <property type="match status" value="1"/>
</dbReference>
<keyword evidence="1" id="KW-0479">Metal-binding</keyword>
<proteinExistence type="predicted"/>
<protein>
    <recommendedName>
        <fullName evidence="4">TFIIS-type domain-containing protein</fullName>
    </recommendedName>
</protein>
<dbReference type="PROSITE" id="PS00466">
    <property type="entry name" value="ZF_TFIIS_1"/>
    <property type="match status" value="1"/>
</dbReference>
<dbReference type="GO" id="GO:0005666">
    <property type="term" value="C:RNA polymerase III complex"/>
    <property type="evidence" value="ECO:0007669"/>
    <property type="project" value="TreeGrafter"/>
</dbReference>
<dbReference type="EMBL" id="MN739508">
    <property type="protein sequence ID" value="QHT09145.1"/>
    <property type="molecule type" value="Genomic_DNA"/>
</dbReference>
<dbReference type="CDD" id="cd13749">
    <property type="entry name" value="Zn-ribbon_TFIIS"/>
    <property type="match status" value="1"/>
</dbReference>
<dbReference type="GO" id="GO:0006386">
    <property type="term" value="P:termination of RNA polymerase III transcription"/>
    <property type="evidence" value="ECO:0007669"/>
    <property type="project" value="TreeGrafter"/>
</dbReference>
<dbReference type="GO" id="GO:0003899">
    <property type="term" value="F:DNA-directed RNA polymerase activity"/>
    <property type="evidence" value="ECO:0007669"/>
    <property type="project" value="InterPro"/>
</dbReference>
<dbReference type="GO" id="GO:0003676">
    <property type="term" value="F:nucleic acid binding"/>
    <property type="evidence" value="ECO:0007669"/>
    <property type="project" value="InterPro"/>
</dbReference>
<organism evidence="5">
    <name type="scientific">viral metagenome</name>
    <dbReference type="NCBI Taxonomy" id="1070528"/>
    <lineage>
        <taxon>unclassified sequences</taxon>
        <taxon>metagenomes</taxon>
        <taxon>organismal metagenomes</taxon>
    </lineage>
</organism>
<dbReference type="AlphaFoldDB" id="A0A6C0D0B4"/>
<reference evidence="5" key="1">
    <citation type="journal article" date="2020" name="Nature">
        <title>Giant virus diversity and host interactions through global metagenomics.</title>
        <authorList>
            <person name="Schulz F."/>
            <person name="Roux S."/>
            <person name="Paez-Espino D."/>
            <person name="Jungbluth S."/>
            <person name="Walsh D.A."/>
            <person name="Denef V.J."/>
            <person name="McMahon K.D."/>
            <person name="Konstantinidis K.T."/>
            <person name="Eloe-Fadrosh E.A."/>
            <person name="Kyrpides N.C."/>
            <person name="Woyke T."/>
        </authorList>
    </citation>
    <scope>NUCLEOTIDE SEQUENCE</scope>
    <source>
        <strain evidence="5">GVMAG-M-3300023110-24</strain>
    </source>
</reference>
<keyword evidence="2" id="KW-0863">Zinc-finger</keyword>
<dbReference type="SMART" id="SM00440">
    <property type="entry name" value="ZnF_C2C2"/>
    <property type="match status" value="1"/>
</dbReference>
<evidence type="ECO:0000313" key="5">
    <source>
        <dbReference type="EMBL" id="QHT09145.1"/>
    </source>
</evidence>
<dbReference type="InterPro" id="IPR012164">
    <property type="entry name" value="Rpa12/Rpb9/Rpc10/TFS"/>
</dbReference>
<dbReference type="GO" id="GO:0008270">
    <property type="term" value="F:zinc ion binding"/>
    <property type="evidence" value="ECO:0007669"/>
    <property type="project" value="UniProtKB-KW"/>
</dbReference>
<dbReference type="SUPFAM" id="SSF57783">
    <property type="entry name" value="Zinc beta-ribbon"/>
    <property type="match status" value="1"/>
</dbReference>
<feature type="domain" description="TFIIS-type" evidence="4">
    <location>
        <begin position="133"/>
        <end position="173"/>
    </location>
</feature>
<name>A0A6C0D0B4_9ZZZZ</name>